<feature type="domain" description="HTH luxR-type" evidence="4">
    <location>
        <begin position="143"/>
        <end position="208"/>
    </location>
</feature>
<dbReference type="GO" id="GO:0003677">
    <property type="term" value="F:DNA binding"/>
    <property type="evidence" value="ECO:0007669"/>
    <property type="project" value="UniProtKB-KW"/>
</dbReference>
<dbReference type="AlphaFoldDB" id="A0A1M4N7L2"/>
<proteinExistence type="predicted"/>
<dbReference type="InterPro" id="IPR001789">
    <property type="entry name" value="Sig_transdc_resp-reg_receiver"/>
</dbReference>
<evidence type="ECO:0000259" key="4">
    <source>
        <dbReference type="PROSITE" id="PS50043"/>
    </source>
</evidence>
<keyword evidence="7" id="KW-1185">Reference proteome</keyword>
<sequence length="209" mass="23169">MIAEVSGSKRILMIDDHQLILDVLMRYFNAALDAQVDTAPDLDAALDLIDEHDYDLILLDYNLPGISGLSGLSQVLERSNNTPTALISSDLPREAIYDAMAMGAKGYIPKTSRAEAFANAIRFLLMGETFLPAEFFTRKAEPKKPRIENLSSRESDVLLLVAEGRSNKDVANELGLSETTVKMHLRSIYSKIGVDNRTQAALWANQRKL</sequence>
<feature type="modified residue" description="4-aspartylphosphate" evidence="3">
    <location>
        <position position="60"/>
    </location>
</feature>
<dbReference type="InterPro" id="IPR011006">
    <property type="entry name" value="CheY-like_superfamily"/>
</dbReference>
<accession>A0A1M4N7L2</accession>
<evidence type="ECO:0000313" key="7">
    <source>
        <dbReference type="Proteomes" id="UP000184085"/>
    </source>
</evidence>
<dbReference type="Proteomes" id="UP000184085">
    <property type="component" value="Unassembled WGS sequence"/>
</dbReference>
<dbReference type="Pfam" id="PF00072">
    <property type="entry name" value="Response_reg"/>
    <property type="match status" value="1"/>
</dbReference>
<keyword evidence="1 3" id="KW-0597">Phosphoprotein</keyword>
<dbReference type="RefSeq" id="WP_072708450.1">
    <property type="nucleotide sequence ID" value="NZ_FMJB01000064.1"/>
</dbReference>
<dbReference type="CDD" id="cd17535">
    <property type="entry name" value="REC_NarL-like"/>
    <property type="match status" value="1"/>
</dbReference>
<protein>
    <recommendedName>
        <fullName evidence="8">LuxR family transcriptional regulator</fullName>
    </recommendedName>
</protein>
<dbReference type="GO" id="GO:0000160">
    <property type="term" value="P:phosphorelay signal transduction system"/>
    <property type="evidence" value="ECO:0007669"/>
    <property type="project" value="InterPro"/>
</dbReference>
<evidence type="ECO:0000256" key="1">
    <source>
        <dbReference type="ARBA" id="ARBA00022553"/>
    </source>
</evidence>
<dbReference type="Gene3D" id="3.40.50.2300">
    <property type="match status" value="1"/>
</dbReference>
<dbReference type="SMART" id="SM00448">
    <property type="entry name" value="REC"/>
    <property type="match status" value="1"/>
</dbReference>
<dbReference type="PROSITE" id="PS50110">
    <property type="entry name" value="RESPONSE_REGULATORY"/>
    <property type="match status" value="1"/>
</dbReference>
<dbReference type="SUPFAM" id="SSF46894">
    <property type="entry name" value="C-terminal effector domain of the bipartite response regulators"/>
    <property type="match status" value="1"/>
</dbReference>
<dbReference type="Pfam" id="PF00196">
    <property type="entry name" value="GerE"/>
    <property type="match status" value="1"/>
</dbReference>
<dbReference type="InterPro" id="IPR058245">
    <property type="entry name" value="NreC/VraR/RcsB-like_REC"/>
</dbReference>
<evidence type="ECO:0000259" key="5">
    <source>
        <dbReference type="PROSITE" id="PS50110"/>
    </source>
</evidence>
<keyword evidence="2" id="KW-0238">DNA-binding</keyword>
<gene>
    <name evidence="6" type="ORF">KARMA_3390</name>
</gene>
<dbReference type="Gene3D" id="1.10.10.10">
    <property type="entry name" value="Winged helix-like DNA-binding domain superfamily/Winged helix DNA-binding domain"/>
    <property type="match status" value="1"/>
</dbReference>
<evidence type="ECO:0000256" key="3">
    <source>
        <dbReference type="PROSITE-ProRule" id="PRU00169"/>
    </source>
</evidence>
<dbReference type="GO" id="GO:0006355">
    <property type="term" value="P:regulation of DNA-templated transcription"/>
    <property type="evidence" value="ECO:0007669"/>
    <property type="project" value="InterPro"/>
</dbReference>
<dbReference type="PRINTS" id="PR00038">
    <property type="entry name" value="HTHLUXR"/>
</dbReference>
<dbReference type="CDD" id="cd06170">
    <property type="entry name" value="LuxR_C_like"/>
    <property type="match status" value="1"/>
</dbReference>
<dbReference type="SMART" id="SM00421">
    <property type="entry name" value="HTH_LUXR"/>
    <property type="match status" value="1"/>
</dbReference>
<organism evidence="6 7">
    <name type="scientific">Donghicola eburneus</name>
    <dbReference type="NCBI Taxonomy" id="393278"/>
    <lineage>
        <taxon>Bacteria</taxon>
        <taxon>Pseudomonadati</taxon>
        <taxon>Pseudomonadota</taxon>
        <taxon>Alphaproteobacteria</taxon>
        <taxon>Rhodobacterales</taxon>
        <taxon>Roseobacteraceae</taxon>
        <taxon>Donghicola</taxon>
    </lineage>
</organism>
<dbReference type="PANTHER" id="PTHR45566:SF2">
    <property type="entry name" value="NARL SUBFAMILY"/>
    <property type="match status" value="1"/>
</dbReference>
<reference evidence="7" key="1">
    <citation type="submission" date="2016-09" db="EMBL/GenBank/DDBJ databases">
        <authorList>
            <person name="Wibberg D."/>
        </authorList>
    </citation>
    <scope>NUCLEOTIDE SEQUENCE [LARGE SCALE GENOMIC DNA]</scope>
</reference>
<dbReference type="InterPro" id="IPR000792">
    <property type="entry name" value="Tscrpt_reg_LuxR_C"/>
</dbReference>
<dbReference type="PROSITE" id="PS50043">
    <property type="entry name" value="HTH_LUXR_2"/>
    <property type="match status" value="1"/>
</dbReference>
<dbReference type="PANTHER" id="PTHR45566">
    <property type="entry name" value="HTH-TYPE TRANSCRIPTIONAL REGULATOR YHJB-RELATED"/>
    <property type="match status" value="1"/>
</dbReference>
<evidence type="ECO:0008006" key="8">
    <source>
        <dbReference type="Google" id="ProtNLM"/>
    </source>
</evidence>
<dbReference type="InterPro" id="IPR051015">
    <property type="entry name" value="EvgA-like"/>
</dbReference>
<dbReference type="EMBL" id="FMJB01000064">
    <property type="protein sequence ID" value="SCM69156.1"/>
    <property type="molecule type" value="Genomic_DNA"/>
</dbReference>
<dbReference type="SUPFAM" id="SSF52172">
    <property type="entry name" value="CheY-like"/>
    <property type="match status" value="1"/>
</dbReference>
<dbReference type="PROSITE" id="PS00622">
    <property type="entry name" value="HTH_LUXR_1"/>
    <property type="match status" value="1"/>
</dbReference>
<dbReference type="InterPro" id="IPR016032">
    <property type="entry name" value="Sig_transdc_resp-reg_C-effctor"/>
</dbReference>
<feature type="domain" description="Response regulatory" evidence="5">
    <location>
        <begin position="10"/>
        <end position="125"/>
    </location>
</feature>
<name>A0A1M4N7L2_9RHOB</name>
<evidence type="ECO:0000313" key="6">
    <source>
        <dbReference type="EMBL" id="SCM69156.1"/>
    </source>
</evidence>
<evidence type="ECO:0000256" key="2">
    <source>
        <dbReference type="ARBA" id="ARBA00023125"/>
    </source>
</evidence>
<dbReference type="InterPro" id="IPR036388">
    <property type="entry name" value="WH-like_DNA-bd_sf"/>
</dbReference>